<comment type="caution">
    <text evidence="1">The sequence shown here is derived from an EMBL/GenBank/DDBJ whole genome shotgun (WGS) entry which is preliminary data.</text>
</comment>
<dbReference type="InterPro" id="IPR036866">
    <property type="entry name" value="RibonucZ/Hydroxyglut_hydro"/>
</dbReference>
<reference evidence="1 2" key="1">
    <citation type="submission" date="2019-11" db="EMBL/GenBank/DDBJ databases">
        <authorList>
            <person name="Li J."/>
        </authorList>
    </citation>
    <scope>NUCLEOTIDE SEQUENCE [LARGE SCALE GENOMIC DNA]</scope>
    <source>
        <strain evidence="1 2">J4</strain>
    </source>
</reference>
<evidence type="ECO:0008006" key="3">
    <source>
        <dbReference type="Google" id="ProtNLM"/>
    </source>
</evidence>
<accession>A0A6G1XBI8</accession>
<evidence type="ECO:0000313" key="1">
    <source>
        <dbReference type="EMBL" id="MRG88275.1"/>
    </source>
</evidence>
<organism evidence="1 2">
    <name type="scientific">Salinibacillus xinjiangensis</name>
    <dbReference type="NCBI Taxonomy" id="1229268"/>
    <lineage>
        <taxon>Bacteria</taxon>
        <taxon>Bacillati</taxon>
        <taxon>Bacillota</taxon>
        <taxon>Bacilli</taxon>
        <taxon>Bacillales</taxon>
        <taxon>Bacillaceae</taxon>
        <taxon>Salinibacillus</taxon>
    </lineage>
</organism>
<dbReference type="OrthoDB" id="2696637at2"/>
<dbReference type="AlphaFoldDB" id="A0A6G1XBI8"/>
<protein>
    <recommendedName>
        <fullName evidence="3">MBL fold metallo-hydrolase</fullName>
    </recommendedName>
</protein>
<dbReference type="Gene3D" id="3.60.15.10">
    <property type="entry name" value="Ribonuclease Z/Hydroxyacylglutathione hydrolase-like"/>
    <property type="match status" value="1"/>
</dbReference>
<dbReference type="EMBL" id="WJNH01000019">
    <property type="protein sequence ID" value="MRG88275.1"/>
    <property type="molecule type" value="Genomic_DNA"/>
</dbReference>
<proteinExistence type="predicted"/>
<name>A0A6G1XBI8_9BACI</name>
<keyword evidence="2" id="KW-1185">Reference proteome</keyword>
<dbReference type="PANTHER" id="PTHR30619">
    <property type="entry name" value="DNA INTERNALIZATION/COMPETENCE PROTEIN COMEC/REC2"/>
    <property type="match status" value="1"/>
</dbReference>
<evidence type="ECO:0000313" key="2">
    <source>
        <dbReference type="Proteomes" id="UP000480185"/>
    </source>
</evidence>
<dbReference type="SUPFAM" id="SSF56281">
    <property type="entry name" value="Metallo-hydrolase/oxidoreductase"/>
    <property type="match status" value="1"/>
</dbReference>
<dbReference type="Proteomes" id="UP000480185">
    <property type="component" value="Unassembled WGS sequence"/>
</dbReference>
<gene>
    <name evidence="1" type="ORF">GH754_18630</name>
</gene>
<sequence>MGKFKTLGIALIFILVWGMDNPQTMAVEDRLSEDEVSFTFFSLTDGESLLITTGNDKNILINTGSDESEEELMNQIKEITDKVDYLILTDKTEQACGNADQVIDQFHVTNVISPTSEPCVNIQSDSVESVVWEKEKAYELSPGLQLRTLKVSEDSDIMSLYITYGKNSLVFMSEGSEEIEEVIKKYPNQTEMIKIPEYASKDFPSEELLTQLDPHIAIIYNLKEPNIHAGLLERLGESWIDVYHLKRVGTIQIICTPEDYELQS</sequence>
<dbReference type="InterPro" id="IPR052159">
    <property type="entry name" value="Competence_DNA_uptake"/>
</dbReference>
<dbReference type="PANTHER" id="PTHR30619:SF1">
    <property type="entry name" value="RECOMBINATION PROTEIN 2"/>
    <property type="match status" value="1"/>
</dbReference>
<dbReference type="RefSeq" id="WP_153730149.1">
    <property type="nucleotide sequence ID" value="NZ_WJNH01000019.1"/>
</dbReference>